<organism evidence="1 2">
    <name type="scientific">Mycobacterium kansasii</name>
    <dbReference type="NCBI Taxonomy" id="1768"/>
    <lineage>
        <taxon>Bacteria</taxon>
        <taxon>Bacillati</taxon>
        <taxon>Actinomycetota</taxon>
        <taxon>Actinomycetes</taxon>
        <taxon>Mycobacteriales</taxon>
        <taxon>Mycobacteriaceae</taxon>
        <taxon>Mycobacterium</taxon>
    </lineage>
</organism>
<dbReference type="EMBL" id="AP023343">
    <property type="protein sequence ID" value="BCI88930.1"/>
    <property type="molecule type" value="Genomic_DNA"/>
</dbReference>
<accession>A0A7G1IDQ2</accession>
<evidence type="ECO:0000313" key="1">
    <source>
        <dbReference type="EMBL" id="BCI88930.1"/>
    </source>
</evidence>
<gene>
    <name evidence="1" type="ORF">NIIDMKKI_41360</name>
</gene>
<evidence type="ECO:0000313" key="2">
    <source>
        <dbReference type="Proteomes" id="UP000516380"/>
    </source>
</evidence>
<protein>
    <submittedName>
        <fullName evidence="1">Uncharacterized protein</fullName>
    </submittedName>
</protein>
<sequence length="109" mass="11203">MGAVKDIHAATVGDDQARIAQLGQVVADRAVRQAEGRGQLAAGLLPALELNRYDMILTRAGSAKALSRSATSRASSSLIGPAAMGAQHTGWEMSITGSDLGMTPPCQIS</sequence>
<proteinExistence type="predicted"/>
<dbReference type="AlphaFoldDB" id="A0A7G1IDQ2"/>
<name>A0A7G1IDQ2_MYCKA</name>
<reference evidence="1 2" key="1">
    <citation type="submission" date="2020-07" db="EMBL/GenBank/DDBJ databases">
        <title>Mycobacterium kansasii (former subtype) with zoonotic potential isolated from diseased indoor pet cat, Japan.</title>
        <authorList>
            <person name="Fukano H."/>
            <person name="Terazono T."/>
            <person name="Hoshino Y."/>
        </authorList>
    </citation>
    <scope>NUCLEOTIDE SEQUENCE [LARGE SCALE GENOMIC DNA]</scope>
    <source>
        <strain evidence="1 2">Kuro-I</strain>
    </source>
</reference>
<dbReference type="Proteomes" id="UP000516380">
    <property type="component" value="Chromosome"/>
</dbReference>
<keyword evidence="2" id="KW-1185">Reference proteome</keyword>